<dbReference type="GO" id="GO:0004386">
    <property type="term" value="F:helicase activity"/>
    <property type="evidence" value="ECO:0007669"/>
    <property type="project" value="UniProtKB-KW"/>
</dbReference>
<keyword evidence="7" id="KW-0067">ATP-binding</keyword>
<dbReference type="GO" id="GO:0046872">
    <property type="term" value="F:metal ion binding"/>
    <property type="evidence" value="ECO:0007669"/>
    <property type="project" value="UniProtKB-KW"/>
</dbReference>
<comment type="caution">
    <text evidence="10">The sequence shown here is derived from an EMBL/GenBank/DDBJ whole genome shotgun (WGS) entry which is preliminary data.</text>
</comment>
<name>A0A4V2F8D5_9FIRM</name>
<evidence type="ECO:0000256" key="7">
    <source>
        <dbReference type="ARBA" id="ARBA00022840"/>
    </source>
</evidence>
<dbReference type="PROSITE" id="PS51643">
    <property type="entry name" value="HD_CAS3"/>
    <property type="match status" value="1"/>
</dbReference>
<evidence type="ECO:0000313" key="11">
    <source>
        <dbReference type="Proteomes" id="UP000292927"/>
    </source>
</evidence>
<dbReference type="EMBL" id="SGXF01000001">
    <property type="protein sequence ID" value="RZT03037.1"/>
    <property type="molecule type" value="Genomic_DNA"/>
</dbReference>
<comment type="similarity">
    <text evidence="1">In the N-terminal section; belongs to the CRISPR-associated nuclease Cas3-HD family.</text>
</comment>
<protein>
    <recommendedName>
        <fullName evidence="9">HD Cas3-type domain-containing protein</fullName>
    </recommendedName>
</protein>
<dbReference type="Gene3D" id="3.40.50.300">
    <property type="entry name" value="P-loop containing nucleotide triphosphate hydrolases"/>
    <property type="match status" value="2"/>
</dbReference>
<sequence length="736" mass="84038">MIYLAHSARDGYPEQSYQEHVENVQRDACHNAKEAARYAVLDGEMLNASVDMASPVHDMGKLYKENQEILHQKDSHVSLPLHHQDAGVTFLKQIQENSYYSQMAVSAHHSGLPDIELEGQRQKNCFRDQNKETRDKVNAEIDNLVALHKNLMRSEVSAFCVNSASGDKGVFFRIMLSCLVDADHTDTARHYGKFPQEQDVSIPKLRAKERLERLDKYVRGLRDKSERSKLRTEMYQVCRDSAIEENIVACNSPVGSAKTTALMAYALQQAILRKSRRIFVVLPFTNIIRQSVEVYREALLLPGEKPEDVVAELHHRADFESEEARALTAQWKAPIVVTTAVAFFETMASCMPATLRRLHELPGSVIFVDEAHAALPVKLLPTAWHWMQVLADEWSCHWILASGSLVEFWKLEELSETQRTVPQIVNIELRNRLMKYETNRIKFLCKPEPLNREQLVKWVASVPGPRLVIMNTVQSAAVIAEDMRRYYGDRHDCRVMHLSTALAAEQRDKTIQDVKNRLEDKDDTDWTLVATSCVEAGVDFSFKTGFREIASLLSLLQTAGRVNRNGFDDDAVIWSFEMQKDAMLTYNKGIKESAYVLKHYFYKGDSISPELGTISIRDELRRQTVSDDAKFLLQAEISMRFPEVQENFRVIDDNTVLVVADSSLKEQLRCGGCDWKTIQRKAVSVRKEKVKQLHLQPIIDGVYDWNLGYDDFYGIMRGILSYQQSKASPQKGAEDK</sequence>
<evidence type="ECO:0000256" key="8">
    <source>
        <dbReference type="ARBA" id="ARBA00023118"/>
    </source>
</evidence>
<dbReference type="GO" id="GO:0051607">
    <property type="term" value="P:defense response to virus"/>
    <property type="evidence" value="ECO:0007669"/>
    <property type="project" value="UniProtKB-KW"/>
</dbReference>
<feature type="domain" description="HD Cas3-type" evidence="9">
    <location>
        <begin position="10"/>
        <end position="185"/>
    </location>
</feature>
<dbReference type="SUPFAM" id="SSF52540">
    <property type="entry name" value="P-loop containing nucleoside triphosphate hydrolases"/>
    <property type="match status" value="1"/>
</dbReference>
<evidence type="ECO:0000313" key="10">
    <source>
        <dbReference type="EMBL" id="RZT03037.1"/>
    </source>
</evidence>
<dbReference type="GO" id="GO:0003676">
    <property type="term" value="F:nucleic acid binding"/>
    <property type="evidence" value="ECO:0007669"/>
    <property type="project" value="InterPro"/>
</dbReference>
<dbReference type="InterPro" id="IPR054712">
    <property type="entry name" value="Cas3-like_dom"/>
</dbReference>
<evidence type="ECO:0000256" key="4">
    <source>
        <dbReference type="ARBA" id="ARBA00022741"/>
    </source>
</evidence>
<evidence type="ECO:0000256" key="2">
    <source>
        <dbReference type="ARBA" id="ARBA00009046"/>
    </source>
</evidence>
<dbReference type="AlphaFoldDB" id="A0A4V2F8D5"/>
<keyword evidence="6" id="KW-0347">Helicase</keyword>
<evidence type="ECO:0000256" key="1">
    <source>
        <dbReference type="ARBA" id="ARBA00006847"/>
    </source>
</evidence>
<proteinExistence type="inferred from homology"/>
<dbReference type="GO" id="GO:0016787">
    <property type="term" value="F:hydrolase activity"/>
    <property type="evidence" value="ECO:0007669"/>
    <property type="project" value="UniProtKB-KW"/>
</dbReference>
<dbReference type="GO" id="GO:0005524">
    <property type="term" value="F:ATP binding"/>
    <property type="evidence" value="ECO:0007669"/>
    <property type="project" value="UniProtKB-KW"/>
</dbReference>
<reference evidence="10 11" key="1">
    <citation type="submission" date="2019-02" db="EMBL/GenBank/DDBJ databases">
        <title>Genomic Encyclopedia of Type Strains, Phase IV (KMG-IV): sequencing the most valuable type-strain genomes for metagenomic binning, comparative biology and taxonomic classification.</title>
        <authorList>
            <person name="Goeker M."/>
        </authorList>
    </citation>
    <scope>NUCLEOTIDE SEQUENCE [LARGE SCALE GENOMIC DNA]</scope>
    <source>
        <strain evidence="10 11">DSM 29486</strain>
    </source>
</reference>
<keyword evidence="11" id="KW-1185">Reference proteome</keyword>
<dbReference type="CDD" id="cd09641">
    <property type="entry name" value="Cas3''_I"/>
    <property type="match status" value="1"/>
</dbReference>
<evidence type="ECO:0000256" key="6">
    <source>
        <dbReference type="ARBA" id="ARBA00022806"/>
    </source>
</evidence>
<keyword evidence="3" id="KW-0479">Metal-binding</keyword>
<dbReference type="InterPro" id="IPR011545">
    <property type="entry name" value="DEAD/DEAH_box_helicase_dom"/>
</dbReference>
<keyword evidence="5" id="KW-0378">Hydrolase</keyword>
<dbReference type="InterPro" id="IPR038257">
    <property type="entry name" value="CRISPR-assoc_Cas3_HD_sf"/>
</dbReference>
<evidence type="ECO:0000259" key="9">
    <source>
        <dbReference type="PROSITE" id="PS51643"/>
    </source>
</evidence>
<keyword evidence="8" id="KW-0051">Antiviral defense</keyword>
<dbReference type="Pfam" id="PF22590">
    <property type="entry name" value="Cas3-like_C_2"/>
    <property type="match status" value="1"/>
</dbReference>
<dbReference type="InterPro" id="IPR027417">
    <property type="entry name" value="P-loop_NTPase"/>
</dbReference>
<dbReference type="OrthoDB" id="9810236at2"/>
<gene>
    <name evidence="10" type="ORF">EV209_1170</name>
</gene>
<comment type="similarity">
    <text evidence="2">In the central section; belongs to the CRISPR-associated helicase Cas3 family.</text>
</comment>
<evidence type="ECO:0000256" key="3">
    <source>
        <dbReference type="ARBA" id="ARBA00022723"/>
    </source>
</evidence>
<evidence type="ECO:0000256" key="5">
    <source>
        <dbReference type="ARBA" id="ARBA00022801"/>
    </source>
</evidence>
<accession>A0A4V2F8D5</accession>
<organism evidence="10 11">
    <name type="scientific">Cuneatibacter caecimuris</name>
    <dbReference type="NCBI Taxonomy" id="1796618"/>
    <lineage>
        <taxon>Bacteria</taxon>
        <taxon>Bacillati</taxon>
        <taxon>Bacillota</taxon>
        <taxon>Clostridia</taxon>
        <taxon>Lachnospirales</taxon>
        <taxon>Lachnospiraceae</taxon>
        <taxon>Cuneatibacter</taxon>
    </lineage>
</organism>
<dbReference type="Proteomes" id="UP000292927">
    <property type="component" value="Unassembled WGS sequence"/>
</dbReference>
<dbReference type="Gene3D" id="1.10.3210.30">
    <property type="match status" value="1"/>
</dbReference>
<dbReference type="InterPro" id="IPR006483">
    <property type="entry name" value="CRISPR-assoc_Cas3_HD"/>
</dbReference>
<dbReference type="Pfam" id="PF00270">
    <property type="entry name" value="DEAD"/>
    <property type="match status" value="1"/>
</dbReference>
<keyword evidence="4" id="KW-0547">Nucleotide-binding</keyword>